<dbReference type="RefSeq" id="WP_205305658.1">
    <property type="nucleotide sequence ID" value="NZ_BAAAVF010000015.1"/>
</dbReference>
<evidence type="ECO:0000313" key="4">
    <source>
        <dbReference type="Proteomes" id="UP000698059"/>
    </source>
</evidence>
<dbReference type="EMBL" id="JAFBBO010000001">
    <property type="protein sequence ID" value="MBM7477360.1"/>
    <property type="molecule type" value="Genomic_DNA"/>
</dbReference>
<comment type="caution">
    <text evidence="3">The sequence shown here is derived from an EMBL/GenBank/DDBJ whole genome shotgun (WGS) entry which is preliminary data.</text>
</comment>
<feature type="compositionally biased region" description="Basic and acidic residues" evidence="1">
    <location>
        <begin position="174"/>
        <end position="183"/>
    </location>
</feature>
<evidence type="ECO:0000313" key="3">
    <source>
        <dbReference type="EMBL" id="MBM7477360.1"/>
    </source>
</evidence>
<organism evidence="3 4">
    <name type="scientific">Oerskovia jenensis</name>
    <dbReference type="NCBI Taxonomy" id="162169"/>
    <lineage>
        <taxon>Bacteria</taxon>
        <taxon>Bacillati</taxon>
        <taxon>Actinomycetota</taxon>
        <taxon>Actinomycetes</taxon>
        <taxon>Micrococcales</taxon>
        <taxon>Cellulomonadaceae</taxon>
        <taxon>Oerskovia</taxon>
    </lineage>
</organism>
<name>A0ABS2LAB9_9CELL</name>
<evidence type="ECO:0000256" key="2">
    <source>
        <dbReference type="SAM" id="Phobius"/>
    </source>
</evidence>
<feature type="transmembrane region" description="Helical" evidence="2">
    <location>
        <begin position="12"/>
        <end position="29"/>
    </location>
</feature>
<gene>
    <name evidence="3" type="ORF">JOD49_000280</name>
</gene>
<keyword evidence="2" id="KW-0472">Membrane</keyword>
<protein>
    <submittedName>
        <fullName evidence="3">Uncharacterized protein</fullName>
    </submittedName>
</protein>
<keyword evidence="4" id="KW-1185">Reference proteome</keyword>
<keyword evidence="2" id="KW-0812">Transmembrane</keyword>
<dbReference type="Proteomes" id="UP000698059">
    <property type="component" value="Unassembled WGS sequence"/>
</dbReference>
<proteinExistence type="predicted"/>
<keyword evidence="2" id="KW-1133">Transmembrane helix</keyword>
<sequence length="183" mass="19615">MKLRLTTDKKLLTHAALLVATGIALALLGLDLPHAIALTVTLLVALVVSRRVDPGHDPQHRALPDTNRDGARRDLSDLTWAMHGSHGRVSERAHRRVRALAATALADEGIDLHSTDPEQVRAAADRLGPQVHRQMTSDPRPPTMKVLRSWVSAVENLVDGPPGAVHAGSAGHGTGDRNLRTDA</sequence>
<reference evidence="3 4" key="1">
    <citation type="submission" date="2021-01" db="EMBL/GenBank/DDBJ databases">
        <title>Sequencing the genomes of 1000 actinobacteria strains.</title>
        <authorList>
            <person name="Klenk H.-P."/>
        </authorList>
    </citation>
    <scope>NUCLEOTIDE SEQUENCE [LARGE SCALE GENOMIC DNA]</scope>
    <source>
        <strain evidence="3 4">DSM 46000</strain>
    </source>
</reference>
<feature type="region of interest" description="Disordered" evidence="1">
    <location>
        <begin position="161"/>
        <end position="183"/>
    </location>
</feature>
<accession>A0ABS2LAB9</accession>
<evidence type="ECO:0000256" key="1">
    <source>
        <dbReference type="SAM" id="MobiDB-lite"/>
    </source>
</evidence>